<dbReference type="InterPro" id="IPR025789">
    <property type="entry name" value="DOT1_dom"/>
</dbReference>
<sequence>MIMNEIASYIESSANNTSLLEEKNFEARMEVTDFLDFQVLGQLAAMQQQPAQAEQALLLQHQAYHLKSAMEAIDAKLFQRLRADIRAAKYSGQAFKNLINSYVKFNNDHNEYTEISAYDSLDVLINGLSNIPTMPVQTKNLEPEMITFYKTPARVVFELVEKVQFREEDVFFDIGAGLGQVSILVNLLTGIKVRGVEFEPAFYNYAQECAAALQLSNVLFLNEDARNTDYSTGTVFFMFTPFKGEILQAVLALLQQESLHRKIKLVTYGPCTPYVSLQPWLAFDNSGNDDIYRLTVFNSL</sequence>
<dbReference type="GO" id="GO:0031151">
    <property type="term" value="F:histone H3K79 methyltransferase activity"/>
    <property type="evidence" value="ECO:0007669"/>
    <property type="project" value="InterPro"/>
</dbReference>
<protein>
    <submittedName>
        <fullName evidence="2">Histone methylation protein DOT1</fullName>
    </submittedName>
</protein>
<dbReference type="OrthoDB" id="5495550at2"/>
<dbReference type="EMBL" id="FMAR01000004">
    <property type="protein sequence ID" value="SCC20171.1"/>
    <property type="molecule type" value="Genomic_DNA"/>
</dbReference>
<dbReference type="CDD" id="cd02440">
    <property type="entry name" value="AdoMet_MTases"/>
    <property type="match status" value="1"/>
</dbReference>
<dbReference type="Proteomes" id="UP000242818">
    <property type="component" value="Unassembled WGS sequence"/>
</dbReference>
<keyword evidence="3" id="KW-1185">Reference proteome</keyword>
<reference evidence="2 3" key="1">
    <citation type="submission" date="2016-08" db="EMBL/GenBank/DDBJ databases">
        <authorList>
            <person name="Seilhamer J.J."/>
        </authorList>
    </citation>
    <scope>NUCLEOTIDE SEQUENCE [LARGE SCALE GENOMIC DNA]</scope>
    <source>
        <strain evidence="2 3">A37T2</strain>
    </source>
</reference>
<name>A0A1C4CM64_9BACT</name>
<dbReference type="SUPFAM" id="SSF53335">
    <property type="entry name" value="S-adenosyl-L-methionine-dependent methyltransferases"/>
    <property type="match status" value="1"/>
</dbReference>
<evidence type="ECO:0000313" key="2">
    <source>
        <dbReference type="EMBL" id="SCC20171.1"/>
    </source>
</evidence>
<organism evidence="2 3">
    <name type="scientific">Chitinophaga costaii</name>
    <dbReference type="NCBI Taxonomy" id="1335309"/>
    <lineage>
        <taxon>Bacteria</taxon>
        <taxon>Pseudomonadati</taxon>
        <taxon>Bacteroidota</taxon>
        <taxon>Chitinophagia</taxon>
        <taxon>Chitinophagales</taxon>
        <taxon>Chitinophagaceae</taxon>
        <taxon>Chitinophaga</taxon>
    </lineage>
</organism>
<evidence type="ECO:0000259" key="1">
    <source>
        <dbReference type="Pfam" id="PF08123"/>
    </source>
</evidence>
<accession>A0A1C4CM64</accession>
<proteinExistence type="predicted"/>
<evidence type="ECO:0000313" key="3">
    <source>
        <dbReference type="Proteomes" id="UP000242818"/>
    </source>
</evidence>
<feature type="domain" description="DOT1" evidence="1">
    <location>
        <begin position="154"/>
        <end position="214"/>
    </location>
</feature>
<dbReference type="InterPro" id="IPR029063">
    <property type="entry name" value="SAM-dependent_MTases_sf"/>
</dbReference>
<dbReference type="Gene3D" id="3.40.50.150">
    <property type="entry name" value="Vaccinia Virus protein VP39"/>
    <property type="match status" value="1"/>
</dbReference>
<dbReference type="Pfam" id="PF08123">
    <property type="entry name" value="DOT1"/>
    <property type="match status" value="1"/>
</dbReference>
<dbReference type="STRING" id="1335309.GA0116948_104196"/>
<dbReference type="AlphaFoldDB" id="A0A1C4CM64"/>
<gene>
    <name evidence="2" type="ORF">GA0116948_104196</name>
</gene>